<protein>
    <submittedName>
        <fullName evidence="1">Uncharacterized protein</fullName>
    </submittedName>
</protein>
<dbReference type="Proteomes" id="UP000249057">
    <property type="component" value="Unassembled WGS sequence"/>
</dbReference>
<accession>A0ACD1GDA2</accession>
<name>A0ACD1GDA2_9EURO</name>
<gene>
    <name evidence="1" type="ORF">BO95DRAFT_481192</name>
</gene>
<reference evidence="1" key="1">
    <citation type="submission" date="2018-02" db="EMBL/GenBank/DDBJ databases">
        <title>The genomes of Aspergillus section Nigri reveals drivers in fungal speciation.</title>
        <authorList>
            <consortium name="DOE Joint Genome Institute"/>
            <person name="Vesth T.C."/>
            <person name="Nybo J."/>
            <person name="Theobald S."/>
            <person name="Brandl J."/>
            <person name="Frisvad J.C."/>
            <person name="Nielsen K.F."/>
            <person name="Lyhne E.K."/>
            <person name="Kogle M.E."/>
            <person name="Kuo A."/>
            <person name="Riley R."/>
            <person name="Clum A."/>
            <person name="Nolan M."/>
            <person name="Lipzen A."/>
            <person name="Salamov A."/>
            <person name="Henrissat B."/>
            <person name="Wiebenga A."/>
            <person name="De vries R.P."/>
            <person name="Grigoriev I.V."/>
            <person name="Mortensen U.H."/>
            <person name="Andersen M.R."/>
            <person name="Baker S.E."/>
        </authorList>
    </citation>
    <scope>NUCLEOTIDE SEQUENCE</scope>
    <source>
        <strain evidence="1">CBS 621.78</strain>
    </source>
</reference>
<keyword evidence="2" id="KW-1185">Reference proteome</keyword>
<proteinExistence type="predicted"/>
<evidence type="ECO:0000313" key="1">
    <source>
        <dbReference type="EMBL" id="RAH47148.1"/>
    </source>
</evidence>
<dbReference type="EMBL" id="KZ825332">
    <property type="protein sequence ID" value="RAH47148.1"/>
    <property type="molecule type" value="Genomic_DNA"/>
</dbReference>
<sequence>MADYCYGEMSARARVQVFDVEVHSTSGESDDDPGTGIYEEDVLCTSSESEDDSDFDDRDESPPCPPFTPESPRDGEDLVDDVASLLDGKGIGNVLGGEAALSIMGVPLIPHFTAFIIPDGQIDQAAQVLRDAQYPACKDLDQFAANPTNTKSRIRCHALTGGATRSWPIPAHHFHTDDRYPADRKDRNQTRGVFLYCASQMLAPGFPMPPAGPPPPEDPFYMATSDARLYRPSLWGGRVMLNCRGRRNKKSYPVKILHPARYMENLVYLMVRDIGYLVCNGWQAELKCMLSFSPLLPSANLALAAIDVELEDVQDGPIRDWLGLHQIWDNNEAAICVRFAALHRHWKKSGLLGEPLMTPREAKGVSPRDIEKCLRNMEEGKPPSLAREESGWTCQLM</sequence>
<evidence type="ECO:0000313" key="2">
    <source>
        <dbReference type="Proteomes" id="UP000249057"/>
    </source>
</evidence>
<organism evidence="1 2">
    <name type="scientific">Aspergillus brunneoviolaceus CBS 621.78</name>
    <dbReference type="NCBI Taxonomy" id="1450534"/>
    <lineage>
        <taxon>Eukaryota</taxon>
        <taxon>Fungi</taxon>
        <taxon>Dikarya</taxon>
        <taxon>Ascomycota</taxon>
        <taxon>Pezizomycotina</taxon>
        <taxon>Eurotiomycetes</taxon>
        <taxon>Eurotiomycetidae</taxon>
        <taxon>Eurotiales</taxon>
        <taxon>Aspergillaceae</taxon>
        <taxon>Aspergillus</taxon>
        <taxon>Aspergillus subgen. Circumdati</taxon>
    </lineage>
</organism>